<feature type="region of interest" description="Disordered" evidence="1">
    <location>
        <begin position="285"/>
        <end position="309"/>
    </location>
</feature>
<organism evidence="2 3">
    <name type="scientific">Cyclospora cayetanensis</name>
    <dbReference type="NCBI Taxonomy" id="88456"/>
    <lineage>
        <taxon>Eukaryota</taxon>
        <taxon>Sar</taxon>
        <taxon>Alveolata</taxon>
        <taxon>Apicomplexa</taxon>
        <taxon>Conoidasida</taxon>
        <taxon>Coccidia</taxon>
        <taxon>Eucoccidiorida</taxon>
        <taxon>Eimeriorina</taxon>
        <taxon>Eimeriidae</taxon>
        <taxon>Cyclospora</taxon>
    </lineage>
</organism>
<accession>A0A6P6S288</accession>
<dbReference type="RefSeq" id="XP_026193400.1">
    <property type="nucleotide sequence ID" value="XM_026337615.1"/>
</dbReference>
<gene>
    <name evidence="3" type="primary">LOC34621947</name>
</gene>
<sequence>MQQEEEEKEGKGSATEVELLASLLEAAGKRLANTPQYQQQREAIEATTATEGQIFVPRVLLEDVAGAVAEGLLIAADVDALVDCESVEEPLVASVATASPKGVPLPQENVSVTAALPSQPHAERDTVHHEQLQSEQSATSEDLPISASSCMRIRIADLVLSIPESAQEKQQALQQQEQPSTWSLTIVLHGEPPRNRELQRWRIPLVPPQTPTGSEGILVLMPPAAFGATGPSHLSFCLIEETREASCLLEERALASAILGVPGGAGKPVAEAALSLLLHQGPPDDLMLPGRPLESDSEAPASERTSPTTVAAAYPSRSGVSLGFVRGRLLLSVELIAEGGPSEATPSWASAVSDLPPGIFLCRWKRRCNSEAELPGRGSEEWVTWEALCASLRDQGPPGCMQFVQKAVRGPPDALVLAKPFLTLAALQQLSRKLHPFLGALLEGLRRQNQPREEEAFGFGLLSWSAFQSLLLRSMASGAPQSAAWDGTQASPVSSRSCGSAACSSSSSLTAEEWLLLHGCMAFRQVWRAQGKTVELFDLWNAARSFLCCHFLEAATAETEAATLRPSSQKAADVGTMKLALRELLAILRRGPRSARDASDKAARGTSEPAVALVAARDDLSAEASPPAAAIQAPREALSTPGLLRVSLRVGGARNLRRWAGLLPSTFATAAITFVPAVAACLSRLSESLSEGASAGKGCRLPLPPATQEPLLYAEQGASAAVFRDKNPQWRWSLRLQGPPHAYMDAVVRAVSRALSEGAELPPDQRNAAAMIQEAARNLALARRPLNERPAAATAAATAALLPLLAVRVTVWLLDARPEGPLGALPLNPDALTFPAMLDDCTAFLYGLEGSSESSLQEKPSLRHRPCGWLPMGRFFLPLRRTTPDELAPPKLMSYVLEPVGAVRTSSTPAALVGQAEEGPCGLCTASASVE</sequence>
<name>A0A6P6S288_9EIME</name>
<dbReference type="AlphaFoldDB" id="A0A6P6S288"/>
<protein>
    <submittedName>
        <fullName evidence="3">Uncharacterized protein LOC34621947</fullName>
    </submittedName>
</protein>
<evidence type="ECO:0000313" key="3">
    <source>
        <dbReference type="RefSeq" id="XP_026193400.1"/>
    </source>
</evidence>
<dbReference type="Proteomes" id="UP000515125">
    <property type="component" value="Unplaced"/>
</dbReference>
<feature type="region of interest" description="Disordered" evidence="1">
    <location>
        <begin position="119"/>
        <end position="143"/>
    </location>
</feature>
<reference evidence="3" key="1">
    <citation type="submission" date="2025-08" db="UniProtKB">
        <authorList>
            <consortium name="RefSeq"/>
        </authorList>
    </citation>
    <scope>IDENTIFICATION</scope>
</reference>
<evidence type="ECO:0000313" key="2">
    <source>
        <dbReference type="Proteomes" id="UP000515125"/>
    </source>
</evidence>
<keyword evidence="2" id="KW-1185">Reference proteome</keyword>
<dbReference type="GeneID" id="34621947"/>
<feature type="compositionally biased region" description="Basic and acidic residues" evidence="1">
    <location>
        <begin position="121"/>
        <end position="132"/>
    </location>
</feature>
<evidence type="ECO:0000256" key="1">
    <source>
        <dbReference type="SAM" id="MobiDB-lite"/>
    </source>
</evidence>
<dbReference type="OrthoDB" id="348880at2759"/>
<proteinExistence type="predicted"/>